<sequence length="91" mass="11283">MLSFRTLIPDDLKRQILRELTRDLYENWALDIRNFERISMTLIESQERITDFFHWWRHLHPEGQIYDVYLSWESPSRLRLEVQFVKTIAMK</sequence>
<dbReference type="AlphaFoldDB" id="A0AA38HYE7"/>
<reference evidence="1" key="1">
    <citation type="journal article" date="2023" name="G3 (Bethesda)">
        <title>Whole genome assemblies of Zophobas morio and Tenebrio molitor.</title>
        <authorList>
            <person name="Kaur S."/>
            <person name="Stinson S.A."/>
            <person name="diCenzo G.C."/>
        </authorList>
    </citation>
    <scope>NUCLEOTIDE SEQUENCE</scope>
    <source>
        <strain evidence="1">QUZm001</strain>
    </source>
</reference>
<organism evidence="1 2">
    <name type="scientific">Zophobas morio</name>
    <dbReference type="NCBI Taxonomy" id="2755281"/>
    <lineage>
        <taxon>Eukaryota</taxon>
        <taxon>Metazoa</taxon>
        <taxon>Ecdysozoa</taxon>
        <taxon>Arthropoda</taxon>
        <taxon>Hexapoda</taxon>
        <taxon>Insecta</taxon>
        <taxon>Pterygota</taxon>
        <taxon>Neoptera</taxon>
        <taxon>Endopterygota</taxon>
        <taxon>Coleoptera</taxon>
        <taxon>Polyphaga</taxon>
        <taxon>Cucujiformia</taxon>
        <taxon>Tenebrionidae</taxon>
        <taxon>Zophobas</taxon>
    </lineage>
</organism>
<accession>A0AA38HYE7</accession>
<protein>
    <submittedName>
        <fullName evidence="1">Uncharacterized protein</fullName>
    </submittedName>
</protein>
<dbReference type="Proteomes" id="UP001168821">
    <property type="component" value="Unassembled WGS sequence"/>
</dbReference>
<comment type="caution">
    <text evidence="1">The sequence shown here is derived from an EMBL/GenBank/DDBJ whole genome shotgun (WGS) entry which is preliminary data.</text>
</comment>
<proteinExistence type="predicted"/>
<evidence type="ECO:0000313" key="1">
    <source>
        <dbReference type="EMBL" id="KAJ3646600.1"/>
    </source>
</evidence>
<gene>
    <name evidence="1" type="ORF">Zmor_024181</name>
</gene>
<keyword evidence="2" id="KW-1185">Reference proteome</keyword>
<name>A0AA38HYE7_9CUCU</name>
<dbReference type="EMBL" id="JALNTZ010000007">
    <property type="protein sequence ID" value="KAJ3646600.1"/>
    <property type="molecule type" value="Genomic_DNA"/>
</dbReference>
<evidence type="ECO:0000313" key="2">
    <source>
        <dbReference type="Proteomes" id="UP001168821"/>
    </source>
</evidence>